<organism evidence="8 10">
    <name type="scientific">Methylosinus sporium</name>
    <dbReference type="NCBI Taxonomy" id="428"/>
    <lineage>
        <taxon>Bacteria</taxon>
        <taxon>Pseudomonadati</taxon>
        <taxon>Pseudomonadota</taxon>
        <taxon>Alphaproteobacteria</taxon>
        <taxon>Hyphomicrobiales</taxon>
        <taxon>Methylocystaceae</taxon>
        <taxon>Methylosinus</taxon>
    </lineage>
</organism>
<dbReference type="Proteomes" id="UP000245137">
    <property type="component" value="Unassembled WGS sequence"/>
</dbReference>
<comment type="caution">
    <text evidence="8">The sequence shown here is derived from an EMBL/GenBank/DDBJ whole genome shotgun (WGS) entry which is preliminary data.</text>
</comment>
<evidence type="ECO:0000256" key="4">
    <source>
        <dbReference type="ARBA" id="ARBA00022692"/>
    </source>
</evidence>
<proteinExistence type="inferred from homology"/>
<keyword evidence="3" id="KW-1003">Cell membrane</keyword>
<evidence type="ECO:0000256" key="2">
    <source>
        <dbReference type="ARBA" id="ARBA00005779"/>
    </source>
</evidence>
<dbReference type="PANTHER" id="PTHR40043">
    <property type="entry name" value="UPF0719 INNER MEMBRANE PROTEIN YJFL"/>
    <property type="match status" value="1"/>
</dbReference>
<dbReference type="OrthoDB" id="5573330at2"/>
<evidence type="ECO:0000256" key="7">
    <source>
        <dbReference type="SAM" id="Phobius"/>
    </source>
</evidence>
<evidence type="ECO:0000313" key="8">
    <source>
        <dbReference type="EMBL" id="PWB94301.1"/>
    </source>
</evidence>
<dbReference type="EMBL" id="PUIV01000009">
    <property type="protein sequence ID" value="PWB94301.1"/>
    <property type="molecule type" value="Genomic_DNA"/>
</dbReference>
<keyword evidence="5 7" id="KW-1133">Transmembrane helix</keyword>
<dbReference type="InterPro" id="IPR007140">
    <property type="entry name" value="DUF350"/>
</dbReference>
<feature type="transmembrane region" description="Helical" evidence="7">
    <location>
        <begin position="78"/>
        <end position="99"/>
    </location>
</feature>
<evidence type="ECO:0000256" key="6">
    <source>
        <dbReference type="ARBA" id="ARBA00023136"/>
    </source>
</evidence>
<dbReference type="EMBL" id="VJMF01000024">
    <property type="protein sequence ID" value="TRL36095.1"/>
    <property type="molecule type" value="Genomic_DNA"/>
</dbReference>
<protein>
    <submittedName>
        <fullName evidence="9">DUF350 domain-containing protein</fullName>
    </submittedName>
</protein>
<dbReference type="Proteomes" id="UP000316781">
    <property type="component" value="Unassembled WGS sequence"/>
</dbReference>
<reference evidence="9 11" key="3">
    <citation type="submission" date="2019-07" db="EMBL/GenBank/DDBJ databases">
        <title>Ln-dependent methylotrophs.</title>
        <authorList>
            <person name="Tani A."/>
        </authorList>
    </citation>
    <scope>NUCLEOTIDE SEQUENCE [LARGE SCALE GENOMIC DNA]</scope>
    <source>
        <strain evidence="9 11">SM89A</strain>
    </source>
</reference>
<name>A0A2U1SRR5_METSR</name>
<evidence type="ECO:0000256" key="3">
    <source>
        <dbReference type="ARBA" id="ARBA00022475"/>
    </source>
</evidence>
<evidence type="ECO:0000313" key="10">
    <source>
        <dbReference type="Proteomes" id="UP000245137"/>
    </source>
</evidence>
<keyword evidence="6 7" id="KW-0472">Membrane</keyword>
<feature type="transmembrane region" description="Helical" evidence="7">
    <location>
        <begin position="111"/>
        <end position="131"/>
    </location>
</feature>
<comment type="similarity">
    <text evidence="2">Belongs to the UPF0719 family.</text>
</comment>
<reference evidence="8 10" key="1">
    <citation type="journal article" date="2018" name="Appl. Microbiol. Biotechnol.">
        <title>Co-cultivation of the strictly anaerobic methanogen Methanosarcina barkeri with aerobic methanotrophs in an oxygen-limited membrane bioreactor.</title>
        <authorList>
            <person name="In 't Zandt M.H."/>
            <person name="van den Bosch T.J.M."/>
            <person name="Rijkers R."/>
            <person name="van Kessel M.A.H.J."/>
            <person name="Jetten M.S.M."/>
            <person name="Welte C.U."/>
        </authorList>
    </citation>
    <scope>NUCLEOTIDE SEQUENCE [LARGE SCALE GENOMIC DNA]</scope>
    <source>
        <strain evidence="8 10">DSM 17706</strain>
    </source>
</reference>
<dbReference type="AlphaFoldDB" id="A0A2U1SRR5"/>
<sequence length="135" mass="13849">MPADLASGLLSFAAYFLGTIAYCAAFCVVYTRLTPHCEFDLIVNAHNASAAIAFGGSLIGFAIALAGAVHNTQSGLEFIIWGFVAFATQIVAYLLARLAHPGLSQAIEQNAIAAAVWLGAVSISAGVLSAACMSP</sequence>
<feature type="transmembrane region" description="Helical" evidence="7">
    <location>
        <begin position="12"/>
        <end position="33"/>
    </location>
</feature>
<dbReference type="GO" id="GO:0005886">
    <property type="term" value="C:plasma membrane"/>
    <property type="evidence" value="ECO:0007669"/>
    <property type="project" value="UniProtKB-SubCell"/>
</dbReference>
<dbReference type="RefSeq" id="WP_108916794.1">
    <property type="nucleotide sequence ID" value="NZ_BGJY01000003.1"/>
</dbReference>
<gene>
    <name evidence="8" type="ORF">C5689_08220</name>
    <name evidence="9" type="ORF">FM996_06135</name>
</gene>
<dbReference type="PANTHER" id="PTHR40043:SF1">
    <property type="entry name" value="UPF0719 INNER MEMBRANE PROTEIN YJFL"/>
    <property type="match status" value="1"/>
</dbReference>
<evidence type="ECO:0000256" key="5">
    <source>
        <dbReference type="ARBA" id="ARBA00022989"/>
    </source>
</evidence>
<keyword evidence="4 7" id="KW-0812">Transmembrane</keyword>
<accession>A0A2U1SRR5</accession>
<feature type="transmembrane region" description="Helical" evidence="7">
    <location>
        <begin position="45"/>
        <end position="66"/>
    </location>
</feature>
<evidence type="ECO:0000313" key="11">
    <source>
        <dbReference type="Proteomes" id="UP000316781"/>
    </source>
</evidence>
<dbReference type="Pfam" id="PF03994">
    <property type="entry name" value="DUF350"/>
    <property type="match status" value="1"/>
</dbReference>
<evidence type="ECO:0000313" key="9">
    <source>
        <dbReference type="EMBL" id="TRL36095.1"/>
    </source>
</evidence>
<keyword evidence="10" id="KW-1185">Reference proteome</keyword>
<reference evidence="8" key="2">
    <citation type="submission" date="2018-02" db="EMBL/GenBank/DDBJ databases">
        <authorList>
            <person name="Cohen D.B."/>
            <person name="Kent A.D."/>
        </authorList>
    </citation>
    <scope>NUCLEOTIDE SEQUENCE</scope>
    <source>
        <strain evidence="8">DSM 17706</strain>
    </source>
</reference>
<comment type="subcellular location">
    <subcellularLocation>
        <location evidence="1">Cell membrane</location>
        <topology evidence="1">Multi-pass membrane protein</topology>
    </subcellularLocation>
</comment>
<evidence type="ECO:0000256" key="1">
    <source>
        <dbReference type="ARBA" id="ARBA00004651"/>
    </source>
</evidence>